<reference evidence="1" key="1">
    <citation type="submission" date="2022-07" db="EMBL/GenBank/DDBJ databases">
        <title>Phylogenomic reconstructions and comparative analyses of Kickxellomycotina fungi.</title>
        <authorList>
            <person name="Reynolds N.K."/>
            <person name="Stajich J.E."/>
            <person name="Barry K."/>
            <person name="Grigoriev I.V."/>
            <person name="Crous P."/>
            <person name="Smith M.E."/>
        </authorList>
    </citation>
    <scope>NUCLEOTIDE SEQUENCE</scope>
    <source>
        <strain evidence="1">BCRC 34882</strain>
    </source>
</reference>
<dbReference type="EMBL" id="JANBQD010000001">
    <property type="protein sequence ID" value="KAJ1996209.1"/>
    <property type="molecule type" value="Genomic_DNA"/>
</dbReference>
<proteinExistence type="predicted"/>
<sequence>MWKEVKDNVNIKMQILEVVLVAVSNSTADLTNSQAILADEYETPKKFSACCTGKLETLKCVSSPRPFHRATMPTVRCYELLECFNESCLEFVTSDCAALSPRPRLWSCDLAVVMSFRHVLFGLWENDKIPECFLCGNITAQTVDGQQSAKRPHKGHKQDHQV</sequence>
<accession>A0ABQ8PV82</accession>
<gene>
    <name evidence="1" type="ORF">EDC05_000099</name>
</gene>
<protein>
    <recommendedName>
        <fullName evidence="3">Secreted protein</fullName>
    </recommendedName>
</protein>
<comment type="caution">
    <text evidence="1">The sequence shown here is derived from an EMBL/GenBank/DDBJ whole genome shotgun (WGS) entry which is preliminary data.</text>
</comment>
<dbReference type="Proteomes" id="UP001151295">
    <property type="component" value="Unassembled WGS sequence"/>
</dbReference>
<organism evidence="1 2">
    <name type="scientific">Coemansia umbellata</name>
    <dbReference type="NCBI Taxonomy" id="1424467"/>
    <lineage>
        <taxon>Eukaryota</taxon>
        <taxon>Fungi</taxon>
        <taxon>Fungi incertae sedis</taxon>
        <taxon>Zoopagomycota</taxon>
        <taxon>Kickxellomycotina</taxon>
        <taxon>Kickxellomycetes</taxon>
        <taxon>Kickxellales</taxon>
        <taxon>Kickxellaceae</taxon>
        <taxon>Coemansia</taxon>
    </lineage>
</organism>
<evidence type="ECO:0008006" key="3">
    <source>
        <dbReference type="Google" id="ProtNLM"/>
    </source>
</evidence>
<keyword evidence="2" id="KW-1185">Reference proteome</keyword>
<evidence type="ECO:0000313" key="2">
    <source>
        <dbReference type="Proteomes" id="UP001151295"/>
    </source>
</evidence>
<evidence type="ECO:0000313" key="1">
    <source>
        <dbReference type="EMBL" id="KAJ1996209.1"/>
    </source>
</evidence>
<name>A0ABQ8PV82_9FUNG</name>